<dbReference type="AlphaFoldDB" id="A0AAV7RZJ4"/>
<feature type="coiled-coil region" evidence="1">
    <location>
        <begin position="24"/>
        <end position="51"/>
    </location>
</feature>
<gene>
    <name evidence="2" type="ORF">NDU88_009122</name>
</gene>
<reference evidence="2" key="1">
    <citation type="journal article" date="2022" name="bioRxiv">
        <title>Sequencing and chromosome-scale assembly of the giantPleurodeles waltlgenome.</title>
        <authorList>
            <person name="Brown T."/>
            <person name="Elewa A."/>
            <person name="Iarovenko S."/>
            <person name="Subramanian E."/>
            <person name="Araus A.J."/>
            <person name="Petzold A."/>
            <person name="Susuki M."/>
            <person name="Suzuki K.-i.T."/>
            <person name="Hayashi T."/>
            <person name="Toyoda A."/>
            <person name="Oliveira C."/>
            <person name="Osipova E."/>
            <person name="Leigh N.D."/>
            <person name="Simon A."/>
            <person name="Yun M.H."/>
        </authorList>
    </citation>
    <scope>NUCLEOTIDE SEQUENCE</scope>
    <source>
        <strain evidence="2">20211129_DDA</strain>
        <tissue evidence="2">Liver</tissue>
    </source>
</reference>
<organism evidence="2 3">
    <name type="scientific">Pleurodeles waltl</name>
    <name type="common">Iberian ribbed newt</name>
    <dbReference type="NCBI Taxonomy" id="8319"/>
    <lineage>
        <taxon>Eukaryota</taxon>
        <taxon>Metazoa</taxon>
        <taxon>Chordata</taxon>
        <taxon>Craniata</taxon>
        <taxon>Vertebrata</taxon>
        <taxon>Euteleostomi</taxon>
        <taxon>Amphibia</taxon>
        <taxon>Batrachia</taxon>
        <taxon>Caudata</taxon>
        <taxon>Salamandroidea</taxon>
        <taxon>Salamandridae</taxon>
        <taxon>Pleurodelinae</taxon>
        <taxon>Pleurodeles</taxon>
    </lineage>
</organism>
<evidence type="ECO:0000313" key="2">
    <source>
        <dbReference type="EMBL" id="KAJ1156403.1"/>
    </source>
</evidence>
<proteinExistence type="predicted"/>
<name>A0AAV7RZJ4_PLEWA</name>
<keyword evidence="1" id="KW-0175">Coiled coil</keyword>
<dbReference type="EMBL" id="JANPWB010000009">
    <property type="protein sequence ID" value="KAJ1156403.1"/>
    <property type="molecule type" value="Genomic_DNA"/>
</dbReference>
<accession>A0AAV7RZJ4</accession>
<sequence length="101" mass="12084">MRQAFWGKVKVVCVCVRCGVDILIRDAREKRERLLVDIEVLEKEIQDTNLKKAIDKYYNILRDVLQKHQTYIKEKKMSKLRRDANDYVTGRVFTYAHKLII</sequence>
<protein>
    <submittedName>
        <fullName evidence="2">Uncharacterized protein</fullName>
    </submittedName>
</protein>
<keyword evidence="3" id="KW-1185">Reference proteome</keyword>
<evidence type="ECO:0000256" key="1">
    <source>
        <dbReference type="SAM" id="Coils"/>
    </source>
</evidence>
<comment type="caution">
    <text evidence="2">The sequence shown here is derived from an EMBL/GenBank/DDBJ whole genome shotgun (WGS) entry which is preliminary data.</text>
</comment>
<dbReference type="Proteomes" id="UP001066276">
    <property type="component" value="Chromosome 5"/>
</dbReference>
<evidence type="ECO:0000313" key="3">
    <source>
        <dbReference type="Proteomes" id="UP001066276"/>
    </source>
</evidence>